<comment type="caution">
    <text evidence="1">The sequence shown here is derived from an EMBL/GenBank/DDBJ whole genome shotgun (WGS) entry which is preliminary data.</text>
</comment>
<evidence type="ECO:0000313" key="2">
    <source>
        <dbReference type="Proteomes" id="UP001396334"/>
    </source>
</evidence>
<protein>
    <submittedName>
        <fullName evidence="1">Uncharacterized protein</fullName>
    </submittedName>
</protein>
<sequence length="215" mass="23318">MARERSDSPSRLDMQRLAKKDMNENSDMDTLVESSAALDYPSSPNKGVVGSDNPILNLSATQKTSYANVVLEGNHSAPTETTPHFVDPDVFITHDDIIMNPYATISSIQFSDRVHDQEACEMAKTTDDCPRSPSAGNINAGVPKAPDISESNLFGPWMVVKSKRICNGAASNAAPRCNSNRLGGRFDVLQTEKAMEPMAAEHTTLDQVVKPNVLP</sequence>
<accession>A0ABR1ZB27</accession>
<dbReference type="EMBL" id="JBBPBN010001978">
    <property type="protein sequence ID" value="KAK8476928.1"/>
    <property type="molecule type" value="Genomic_DNA"/>
</dbReference>
<evidence type="ECO:0000313" key="1">
    <source>
        <dbReference type="EMBL" id="KAK8476928.1"/>
    </source>
</evidence>
<reference evidence="1 2" key="1">
    <citation type="journal article" date="2024" name="G3 (Bethesda)">
        <title>Genome assembly of Hibiscus sabdariffa L. provides insights into metabolisms of medicinal natural products.</title>
        <authorList>
            <person name="Kim T."/>
        </authorList>
    </citation>
    <scope>NUCLEOTIDE SEQUENCE [LARGE SCALE GENOMIC DNA]</scope>
    <source>
        <strain evidence="1">TK-2024</strain>
        <tissue evidence="1">Old leaves</tissue>
    </source>
</reference>
<keyword evidence="2" id="KW-1185">Reference proteome</keyword>
<organism evidence="1 2">
    <name type="scientific">Hibiscus sabdariffa</name>
    <name type="common">roselle</name>
    <dbReference type="NCBI Taxonomy" id="183260"/>
    <lineage>
        <taxon>Eukaryota</taxon>
        <taxon>Viridiplantae</taxon>
        <taxon>Streptophyta</taxon>
        <taxon>Embryophyta</taxon>
        <taxon>Tracheophyta</taxon>
        <taxon>Spermatophyta</taxon>
        <taxon>Magnoliopsida</taxon>
        <taxon>eudicotyledons</taxon>
        <taxon>Gunneridae</taxon>
        <taxon>Pentapetalae</taxon>
        <taxon>rosids</taxon>
        <taxon>malvids</taxon>
        <taxon>Malvales</taxon>
        <taxon>Malvaceae</taxon>
        <taxon>Malvoideae</taxon>
        <taxon>Hibiscus</taxon>
    </lineage>
</organism>
<gene>
    <name evidence="1" type="ORF">V6N11_063374</name>
</gene>
<dbReference type="Proteomes" id="UP001396334">
    <property type="component" value="Unassembled WGS sequence"/>
</dbReference>
<proteinExistence type="predicted"/>
<name>A0ABR1ZB27_9ROSI</name>